<evidence type="ECO:0000313" key="3">
    <source>
        <dbReference type="EMBL" id="EFJ21302.1"/>
    </source>
</evidence>
<dbReference type="eggNOG" id="KOG3051">
    <property type="taxonomic scope" value="Eukaryota"/>
</dbReference>
<evidence type="ECO:0000313" key="4">
    <source>
        <dbReference type="Proteomes" id="UP000001514"/>
    </source>
</evidence>
<keyword evidence="4" id="KW-1185">Reference proteome</keyword>
<name>D8S2J7_SELML</name>
<dbReference type="KEGG" id="smo:SELMODRAFT_176163"/>
<dbReference type="PANTHER" id="PTHR42828">
    <property type="entry name" value="DHBP SYNTHASE RIBB-LIKE ALPHA/BETA DOMAIN-CONTAINING PROTEIN"/>
    <property type="match status" value="1"/>
</dbReference>
<dbReference type="PROSITE" id="PS51163">
    <property type="entry name" value="YRDC"/>
    <property type="match status" value="1"/>
</dbReference>
<dbReference type="SUPFAM" id="SSF55821">
    <property type="entry name" value="YrdC/RibB"/>
    <property type="match status" value="1"/>
</dbReference>
<dbReference type="InParanoid" id="D8S2J7"/>
<dbReference type="AlphaFoldDB" id="D8S2J7"/>
<sequence>MTHCHLSLAPPWQDWNGRALGRSGAAGFQLFGVERRKKNRFAGRIEAVVKRSPKRLKYDTPGPGAGKSKEIFHLEIDQFGSNLWKLDQVVSLLQDGGVGVVPTDTIYAIVCDLHNRAAIERLYRIKDMDAKKPLSILCRSFQDIDKYTTGFPTSFFRVARQCLPGPYTFILPASKDMPKQCTRFGGSVAASYAPRKSVGVRIPDDAVWREMAGQLEHPLLCTSVRRPADDEWMLDPAIIADTYGSVDFIVDGGTRVANPSTVVDMTGTMPVVLRRGKGVLEDWMVGDTDSEIVNPYS</sequence>
<dbReference type="PANTHER" id="PTHR42828:SF3">
    <property type="entry name" value="THREONYLCARBAMOYL-AMP SYNTHASE"/>
    <property type="match status" value="1"/>
</dbReference>
<dbReference type="InterPro" id="IPR052532">
    <property type="entry name" value="SUA5_domain"/>
</dbReference>
<protein>
    <recommendedName>
        <fullName evidence="1">Threonylcarbamoyl-AMP synthase</fullName>
    </recommendedName>
</protein>
<gene>
    <name evidence="3" type="ORF">SELMODRAFT_176163</name>
</gene>
<dbReference type="OMA" id="PLTQGWE"/>
<dbReference type="InterPro" id="IPR017945">
    <property type="entry name" value="DHBP_synth_RibB-like_a/b_dom"/>
</dbReference>
<dbReference type="NCBIfam" id="TIGR00057">
    <property type="entry name" value="L-threonylcarbamoyladenylate synthase"/>
    <property type="match status" value="1"/>
</dbReference>
<dbReference type="Gramene" id="EFJ21302">
    <property type="protein sequence ID" value="EFJ21302"/>
    <property type="gene ID" value="SELMODRAFT_176163"/>
</dbReference>
<reference evidence="3 4" key="1">
    <citation type="journal article" date="2011" name="Science">
        <title>The Selaginella genome identifies genetic changes associated with the evolution of vascular plants.</title>
        <authorList>
            <person name="Banks J.A."/>
            <person name="Nishiyama T."/>
            <person name="Hasebe M."/>
            <person name="Bowman J.L."/>
            <person name="Gribskov M."/>
            <person name="dePamphilis C."/>
            <person name="Albert V.A."/>
            <person name="Aono N."/>
            <person name="Aoyama T."/>
            <person name="Ambrose B.A."/>
            <person name="Ashton N.W."/>
            <person name="Axtell M.J."/>
            <person name="Barker E."/>
            <person name="Barker M.S."/>
            <person name="Bennetzen J.L."/>
            <person name="Bonawitz N.D."/>
            <person name="Chapple C."/>
            <person name="Cheng C."/>
            <person name="Correa L.G."/>
            <person name="Dacre M."/>
            <person name="DeBarry J."/>
            <person name="Dreyer I."/>
            <person name="Elias M."/>
            <person name="Engstrom E.M."/>
            <person name="Estelle M."/>
            <person name="Feng L."/>
            <person name="Finet C."/>
            <person name="Floyd S.K."/>
            <person name="Frommer W.B."/>
            <person name="Fujita T."/>
            <person name="Gramzow L."/>
            <person name="Gutensohn M."/>
            <person name="Harholt J."/>
            <person name="Hattori M."/>
            <person name="Heyl A."/>
            <person name="Hirai T."/>
            <person name="Hiwatashi Y."/>
            <person name="Ishikawa M."/>
            <person name="Iwata M."/>
            <person name="Karol K.G."/>
            <person name="Koehler B."/>
            <person name="Kolukisaoglu U."/>
            <person name="Kubo M."/>
            <person name="Kurata T."/>
            <person name="Lalonde S."/>
            <person name="Li K."/>
            <person name="Li Y."/>
            <person name="Litt A."/>
            <person name="Lyons E."/>
            <person name="Manning G."/>
            <person name="Maruyama T."/>
            <person name="Michael T.P."/>
            <person name="Mikami K."/>
            <person name="Miyazaki S."/>
            <person name="Morinaga S."/>
            <person name="Murata T."/>
            <person name="Mueller-Roeber B."/>
            <person name="Nelson D.R."/>
            <person name="Obara M."/>
            <person name="Oguri Y."/>
            <person name="Olmstead R.G."/>
            <person name="Onodera N."/>
            <person name="Petersen B.L."/>
            <person name="Pils B."/>
            <person name="Prigge M."/>
            <person name="Rensing S.A."/>
            <person name="Riano-Pachon D.M."/>
            <person name="Roberts A.W."/>
            <person name="Sato Y."/>
            <person name="Scheller H.V."/>
            <person name="Schulz B."/>
            <person name="Schulz C."/>
            <person name="Shakirov E.V."/>
            <person name="Shibagaki N."/>
            <person name="Shinohara N."/>
            <person name="Shippen D.E."/>
            <person name="Soerensen I."/>
            <person name="Sotooka R."/>
            <person name="Sugimoto N."/>
            <person name="Sugita M."/>
            <person name="Sumikawa N."/>
            <person name="Tanurdzic M."/>
            <person name="Theissen G."/>
            <person name="Ulvskov P."/>
            <person name="Wakazuki S."/>
            <person name="Weng J.K."/>
            <person name="Willats W.W."/>
            <person name="Wipf D."/>
            <person name="Wolf P.G."/>
            <person name="Yang L."/>
            <person name="Zimmer A.D."/>
            <person name="Zhu Q."/>
            <person name="Mitros T."/>
            <person name="Hellsten U."/>
            <person name="Loque D."/>
            <person name="Otillar R."/>
            <person name="Salamov A."/>
            <person name="Schmutz J."/>
            <person name="Shapiro H."/>
            <person name="Lindquist E."/>
            <person name="Lucas S."/>
            <person name="Rokhsar D."/>
            <person name="Grigoriev I.V."/>
        </authorList>
    </citation>
    <scope>NUCLEOTIDE SEQUENCE [LARGE SCALE GENOMIC DNA]</scope>
</reference>
<dbReference type="Gene3D" id="3.90.870.10">
    <property type="entry name" value="DHBP synthase"/>
    <property type="match status" value="1"/>
</dbReference>
<dbReference type="InterPro" id="IPR006070">
    <property type="entry name" value="Sua5-like_dom"/>
</dbReference>
<dbReference type="Proteomes" id="UP000001514">
    <property type="component" value="Unassembled WGS sequence"/>
</dbReference>
<dbReference type="STRING" id="88036.D8S2J7"/>
<organism evidence="4">
    <name type="scientific">Selaginella moellendorffii</name>
    <name type="common">Spikemoss</name>
    <dbReference type="NCBI Taxonomy" id="88036"/>
    <lineage>
        <taxon>Eukaryota</taxon>
        <taxon>Viridiplantae</taxon>
        <taxon>Streptophyta</taxon>
        <taxon>Embryophyta</taxon>
        <taxon>Tracheophyta</taxon>
        <taxon>Lycopodiopsida</taxon>
        <taxon>Selaginellales</taxon>
        <taxon>Selaginellaceae</taxon>
        <taxon>Selaginella</taxon>
    </lineage>
</organism>
<dbReference type="GO" id="GO:0003725">
    <property type="term" value="F:double-stranded RNA binding"/>
    <property type="evidence" value="ECO:0007669"/>
    <property type="project" value="InterPro"/>
</dbReference>
<dbReference type="HOGENOM" id="CLU_031397_3_0_1"/>
<evidence type="ECO:0000259" key="2">
    <source>
        <dbReference type="PROSITE" id="PS51163"/>
    </source>
</evidence>
<proteinExistence type="predicted"/>
<dbReference type="Pfam" id="PF01300">
    <property type="entry name" value="Sua5_yciO_yrdC"/>
    <property type="match status" value="1"/>
</dbReference>
<feature type="domain" description="YrdC-like" evidence="2">
    <location>
        <begin position="83"/>
        <end position="278"/>
    </location>
</feature>
<evidence type="ECO:0000256" key="1">
    <source>
        <dbReference type="ARBA" id="ARBA00015492"/>
    </source>
</evidence>
<accession>D8S2J7</accession>
<dbReference type="EMBL" id="GL377599">
    <property type="protein sequence ID" value="EFJ21302.1"/>
    <property type="molecule type" value="Genomic_DNA"/>
</dbReference>
<dbReference type="FunCoup" id="D8S2J7">
    <property type="interactions" value="509"/>
</dbReference>